<keyword evidence="1" id="KW-0597">Phosphoprotein</keyword>
<proteinExistence type="predicted"/>
<protein>
    <submittedName>
        <fullName evidence="3">Response regulator receiver domain-containing protein</fullName>
    </submittedName>
</protein>
<dbReference type="Pfam" id="PF00072">
    <property type="entry name" value="Response_reg"/>
    <property type="match status" value="1"/>
</dbReference>
<gene>
    <name evidence="3" type="ORF">CLV31_103128</name>
</gene>
<reference evidence="3 4" key="1">
    <citation type="submission" date="2018-06" db="EMBL/GenBank/DDBJ databases">
        <title>Genomic Encyclopedia of Archaeal and Bacterial Type Strains, Phase II (KMG-II): from individual species to whole genera.</title>
        <authorList>
            <person name="Goeker M."/>
        </authorList>
    </citation>
    <scope>NUCLEOTIDE SEQUENCE [LARGE SCALE GENOMIC DNA]</scope>
    <source>
        <strain evidence="3 4">T4</strain>
    </source>
</reference>
<evidence type="ECO:0000313" key="3">
    <source>
        <dbReference type="EMBL" id="PZV85337.1"/>
    </source>
</evidence>
<dbReference type="Gene3D" id="3.40.50.2300">
    <property type="match status" value="1"/>
</dbReference>
<feature type="domain" description="Response regulatory" evidence="2">
    <location>
        <begin position="2"/>
        <end position="125"/>
    </location>
</feature>
<sequence>MHILLVEDNEGDIFLLTELLGERKSVEKVTVAKNGQEGLDYIFNTLASEDRPDLVLLDINLPLKNGLEVLRELKTGEVTRKIPVIMLTSSSSPEDIHHSYFNYANLFLTKPSEMNSLEEAIGAIETFWMKMVQLPS</sequence>
<accession>A0A326RX50</accession>
<dbReference type="SUPFAM" id="SSF52172">
    <property type="entry name" value="CheY-like"/>
    <property type="match status" value="1"/>
</dbReference>
<organism evidence="3 4">
    <name type="scientific">Algoriphagus aquaeductus</name>
    <dbReference type="NCBI Taxonomy" id="475299"/>
    <lineage>
        <taxon>Bacteria</taxon>
        <taxon>Pseudomonadati</taxon>
        <taxon>Bacteroidota</taxon>
        <taxon>Cytophagia</taxon>
        <taxon>Cytophagales</taxon>
        <taxon>Cyclobacteriaceae</taxon>
        <taxon>Algoriphagus</taxon>
    </lineage>
</organism>
<dbReference type="PANTHER" id="PTHR44520:SF2">
    <property type="entry name" value="RESPONSE REGULATOR RCP1"/>
    <property type="match status" value="1"/>
</dbReference>
<keyword evidence="4" id="KW-1185">Reference proteome</keyword>
<dbReference type="InterPro" id="IPR001789">
    <property type="entry name" value="Sig_transdc_resp-reg_receiver"/>
</dbReference>
<dbReference type="Proteomes" id="UP000248917">
    <property type="component" value="Unassembled WGS sequence"/>
</dbReference>
<evidence type="ECO:0000256" key="1">
    <source>
        <dbReference type="PROSITE-ProRule" id="PRU00169"/>
    </source>
</evidence>
<dbReference type="PROSITE" id="PS50110">
    <property type="entry name" value="RESPONSE_REGULATORY"/>
    <property type="match status" value="1"/>
</dbReference>
<dbReference type="PANTHER" id="PTHR44520">
    <property type="entry name" value="RESPONSE REGULATOR RCP1-RELATED"/>
    <property type="match status" value="1"/>
</dbReference>
<name>A0A326RX50_9BACT</name>
<dbReference type="InterPro" id="IPR011006">
    <property type="entry name" value="CheY-like_superfamily"/>
</dbReference>
<dbReference type="OrthoDB" id="7631574at2"/>
<dbReference type="EMBL" id="QKTX01000003">
    <property type="protein sequence ID" value="PZV85337.1"/>
    <property type="molecule type" value="Genomic_DNA"/>
</dbReference>
<dbReference type="RefSeq" id="WP_111391803.1">
    <property type="nucleotide sequence ID" value="NZ_JBJINY010000085.1"/>
</dbReference>
<comment type="caution">
    <text evidence="3">The sequence shown here is derived from an EMBL/GenBank/DDBJ whole genome shotgun (WGS) entry which is preliminary data.</text>
</comment>
<dbReference type="GO" id="GO:0000160">
    <property type="term" value="P:phosphorelay signal transduction system"/>
    <property type="evidence" value="ECO:0007669"/>
    <property type="project" value="InterPro"/>
</dbReference>
<evidence type="ECO:0000259" key="2">
    <source>
        <dbReference type="PROSITE" id="PS50110"/>
    </source>
</evidence>
<evidence type="ECO:0000313" key="4">
    <source>
        <dbReference type="Proteomes" id="UP000248917"/>
    </source>
</evidence>
<dbReference type="InterPro" id="IPR052893">
    <property type="entry name" value="TCS_response_regulator"/>
</dbReference>
<dbReference type="SMART" id="SM00448">
    <property type="entry name" value="REC"/>
    <property type="match status" value="1"/>
</dbReference>
<dbReference type="AlphaFoldDB" id="A0A326RX50"/>
<feature type="modified residue" description="4-aspartylphosphate" evidence="1">
    <location>
        <position position="58"/>
    </location>
</feature>
<dbReference type="CDD" id="cd17557">
    <property type="entry name" value="REC_Rcp-like"/>
    <property type="match status" value="1"/>
</dbReference>